<feature type="transmembrane region" description="Helical" evidence="8">
    <location>
        <begin position="351"/>
        <end position="370"/>
    </location>
</feature>
<dbReference type="InterPro" id="IPR001734">
    <property type="entry name" value="Na/solute_symporter"/>
</dbReference>
<evidence type="ECO:0000256" key="4">
    <source>
        <dbReference type="ARBA" id="ARBA00022692"/>
    </source>
</evidence>
<dbReference type="PANTHER" id="PTHR48086:SF8">
    <property type="entry name" value="MONOCARBOXYLIC ACID PERMEASE"/>
    <property type="match status" value="1"/>
</dbReference>
<feature type="transmembrane region" description="Helical" evidence="8">
    <location>
        <begin position="155"/>
        <end position="175"/>
    </location>
</feature>
<keyword evidence="11" id="KW-1185">Reference proteome</keyword>
<dbReference type="Proteomes" id="UP000078116">
    <property type="component" value="Unassembled WGS sequence"/>
</dbReference>
<feature type="transmembrane region" description="Helical" evidence="8">
    <location>
        <begin position="382"/>
        <end position="400"/>
    </location>
</feature>
<feature type="transmembrane region" description="Helical" evidence="8">
    <location>
        <begin position="118"/>
        <end position="135"/>
    </location>
</feature>
<sequence>MSTAVFLGLILFSLYLAIRSKKGHGAQSVHDFFVASRQFGAYLVFFLAAGEIYSIGTMVGFPGGIYAKGPTYGVWFLGYILLAYPVGYFIGPKIWQAGKRYNAITLPDLFKGHFGSRTLELVVAASAILFLLPWGELQFTGLVAAFKGLGWNFQPLYLILISAVMAFTYIAISGVRASAYISILKDVLMVVAIVITGIAVAWESGVTEVFHAASLHVSNSMNSSQLTFSMSTMLFQSMGFYVMPFAVQVFFTATSPNTIRRTQIAMPLYMLMYPFLVIASYYAISQNLHLASPNEAFFAAAIRLLPGWLLGLVAAGASLSGLLVLTGICLAIGPIVTRNLLPSMPENRQKASAKVVIVVYLLASIVMTLLTPNLMLTLINTAYYGVTQFFPGVMVILFSLRVKPSAVAAGILTGQILAIILYLLHIDLGGFNLGLFCLAINIAVTVVLNLGSKRKPVHALS</sequence>
<feature type="transmembrane region" description="Helical" evidence="8">
    <location>
        <begin position="407"/>
        <end position="425"/>
    </location>
</feature>
<keyword evidence="4 8" id="KW-0812">Transmembrane</keyword>
<feature type="transmembrane region" description="Helical" evidence="8">
    <location>
        <begin position="304"/>
        <end position="330"/>
    </location>
</feature>
<feature type="transmembrane region" description="Helical" evidence="8">
    <location>
        <begin position="72"/>
        <end position="91"/>
    </location>
</feature>
<dbReference type="PANTHER" id="PTHR48086">
    <property type="entry name" value="SODIUM/PROLINE SYMPORTER-RELATED"/>
    <property type="match status" value="1"/>
</dbReference>
<feature type="transmembrane region" description="Helical" evidence="8">
    <location>
        <begin position="431"/>
        <end position="451"/>
    </location>
</feature>
<dbReference type="AlphaFoldDB" id="A0A1A9N6E3"/>
<evidence type="ECO:0000256" key="2">
    <source>
        <dbReference type="ARBA" id="ARBA00006434"/>
    </source>
</evidence>
<dbReference type="InterPro" id="IPR050277">
    <property type="entry name" value="Sodium:Solute_Symporter"/>
</dbReference>
<evidence type="ECO:0000256" key="6">
    <source>
        <dbReference type="ARBA" id="ARBA00023136"/>
    </source>
</evidence>
<evidence type="ECO:0000256" key="1">
    <source>
        <dbReference type="ARBA" id="ARBA00004141"/>
    </source>
</evidence>
<evidence type="ECO:0000256" key="8">
    <source>
        <dbReference type="SAM" id="Phobius"/>
    </source>
</evidence>
<keyword evidence="5 8" id="KW-1133">Transmembrane helix</keyword>
<feature type="transmembrane region" description="Helical" evidence="8">
    <location>
        <begin position="233"/>
        <end position="252"/>
    </location>
</feature>
<dbReference type="Pfam" id="PF00474">
    <property type="entry name" value="SSF"/>
    <property type="match status" value="1"/>
</dbReference>
<evidence type="ECO:0000313" key="12">
    <source>
        <dbReference type="Proteomes" id="UP000078116"/>
    </source>
</evidence>
<evidence type="ECO:0000256" key="3">
    <source>
        <dbReference type="ARBA" id="ARBA00022448"/>
    </source>
</evidence>
<comment type="subcellular location">
    <subcellularLocation>
        <location evidence="1">Membrane</location>
        <topology evidence="1">Multi-pass membrane protein</topology>
    </subcellularLocation>
</comment>
<dbReference type="PROSITE" id="PS50283">
    <property type="entry name" value="NA_SOLUT_SYMP_3"/>
    <property type="match status" value="1"/>
</dbReference>
<feature type="transmembrane region" description="Helical" evidence="8">
    <location>
        <begin position="187"/>
        <end position="213"/>
    </location>
</feature>
<evidence type="ECO:0000256" key="5">
    <source>
        <dbReference type="ARBA" id="ARBA00022989"/>
    </source>
</evidence>
<dbReference type="EMBL" id="LXJZ01000151">
    <property type="protein sequence ID" value="OAJ59247.1"/>
    <property type="molecule type" value="Genomic_DNA"/>
</dbReference>
<dbReference type="Proteomes" id="UP000077961">
    <property type="component" value="Unassembled WGS sequence"/>
</dbReference>
<name>A0A1A9N6E3_9BURK</name>
<accession>A0A1A9N6E3</accession>
<dbReference type="GO" id="GO:0022857">
    <property type="term" value="F:transmembrane transporter activity"/>
    <property type="evidence" value="ECO:0007669"/>
    <property type="project" value="InterPro"/>
</dbReference>
<dbReference type="Gene3D" id="1.20.1730.10">
    <property type="entry name" value="Sodium/glucose cotransporter"/>
    <property type="match status" value="1"/>
</dbReference>
<evidence type="ECO:0000313" key="10">
    <source>
        <dbReference type="EMBL" id="OAJ60189.1"/>
    </source>
</evidence>
<gene>
    <name evidence="9" type="ORF">A6V36_28335</name>
    <name evidence="10" type="ORF">A6V37_25940</name>
</gene>
<keyword evidence="3" id="KW-0813">Transport</keyword>
<proteinExistence type="inferred from homology"/>
<evidence type="ECO:0000313" key="9">
    <source>
        <dbReference type="EMBL" id="OAJ59247.1"/>
    </source>
</evidence>
<feature type="transmembrane region" description="Helical" evidence="8">
    <location>
        <begin position="264"/>
        <end position="284"/>
    </location>
</feature>
<dbReference type="OrthoDB" id="8951256at2"/>
<dbReference type="STRING" id="1462993.A6V36_28335"/>
<comment type="caution">
    <text evidence="10">The sequence shown here is derived from an EMBL/GenBank/DDBJ whole genome shotgun (WGS) entry which is preliminary data.</text>
</comment>
<keyword evidence="6 8" id="KW-0472">Membrane</keyword>
<organism evidence="10 12">
    <name type="scientific">Paraburkholderia ginsengiterrae</name>
    <dbReference type="NCBI Taxonomy" id="1462993"/>
    <lineage>
        <taxon>Bacteria</taxon>
        <taxon>Pseudomonadati</taxon>
        <taxon>Pseudomonadota</taxon>
        <taxon>Betaproteobacteria</taxon>
        <taxon>Burkholderiales</taxon>
        <taxon>Burkholderiaceae</taxon>
        <taxon>Paraburkholderia</taxon>
    </lineage>
</organism>
<dbReference type="GO" id="GO:0005886">
    <property type="term" value="C:plasma membrane"/>
    <property type="evidence" value="ECO:0007669"/>
    <property type="project" value="TreeGrafter"/>
</dbReference>
<evidence type="ECO:0000313" key="11">
    <source>
        <dbReference type="Proteomes" id="UP000077961"/>
    </source>
</evidence>
<evidence type="ECO:0000256" key="7">
    <source>
        <dbReference type="RuleBase" id="RU362091"/>
    </source>
</evidence>
<protein>
    <submittedName>
        <fullName evidence="10">Sodium:solute symporter</fullName>
    </submittedName>
</protein>
<reference evidence="11 12" key="1">
    <citation type="submission" date="2016-04" db="EMBL/GenBank/DDBJ databases">
        <title>Reclassification of Paraburkholderia panaciterrae (Farh et al. 2015) Dobritsa &amp; Samadpour 2016 as a later homotypic synonym of Paraburkholderia ginsengiterrae (Farh et al. 2015) Dobritsa &amp; Samadpour 2016.</title>
        <authorList>
            <person name="Dobritsa A.P."/>
            <person name="Kutumbaka K."/>
            <person name="Samadpour M."/>
        </authorList>
    </citation>
    <scope>NUCLEOTIDE SEQUENCE [LARGE SCALE GENOMIC DNA]</scope>
    <source>
        <strain evidence="10 12">DCY85</strain>
        <strain evidence="9 11">DCY85-1</strain>
    </source>
</reference>
<dbReference type="InterPro" id="IPR038377">
    <property type="entry name" value="Na/Glc_symporter_sf"/>
</dbReference>
<dbReference type="EMBL" id="LXKA01000232">
    <property type="protein sequence ID" value="OAJ60189.1"/>
    <property type="molecule type" value="Genomic_DNA"/>
</dbReference>
<dbReference type="RefSeq" id="WP_064267852.1">
    <property type="nucleotide sequence ID" value="NZ_LXJZ01000151.1"/>
</dbReference>
<comment type="similarity">
    <text evidence="2 7">Belongs to the sodium:solute symporter (SSF) (TC 2.A.21) family.</text>
</comment>